<evidence type="ECO:0000313" key="7">
    <source>
        <dbReference type="EMBL" id="MFD2512392.1"/>
    </source>
</evidence>
<comment type="cofactor">
    <cofactor evidence="1">
        <name>FAD</name>
        <dbReference type="ChEBI" id="CHEBI:57692"/>
    </cofactor>
</comment>
<dbReference type="InterPro" id="IPR006093">
    <property type="entry name" value="Oxy_OxRdtase_FAD_BS"/>
</dbReference>
<dbReference type="InterPro" id="IPR012951">
    <property type="entry name" value="BBE"/>
</dbReference>
<evidence type="ECO:0000256" key="1">
    <source>
        <dbReference type="ARBA" id="ARBA00001974"/>
    </source>
</evidence>
<dbReference type="PROSITE" id="PS51387">
    <property type="entry name" value="FAD_PCMH"/>
    <property type="match status" value="1"/>
</dbReference>
<organism evidence="7 8">
    <name type="scientific">Pontibacter locisalis</name>
    <dbReference type="NCBI Taxonomy" id="1719035"/>
    <lineage>
        <taxon>Bacteria</taxon>
        <taxon>Pseudomonadati</taxon>
        <taxon>Bacteroidota</taxon>
        <taxon>Cytophagia</taxon>
        <taxon>Cytophagales</taxon>
        <taxon>Hymenobacteraceae</taxon>
        <taxon>Pontibacter</taxon>
    </lineage>
</organism>
<dbReference type="Pfam" id="PF08031">
    <property type="entry name" value="BBE"/>
    <property type="match status" value="1"/>
</dbReference>
<dbReference type="Gene3D" id="3.30.43.10">
    <property type="entry name" value="Uridine Diphospho-n-acetylenolpyruvylglucosamine Reductase, domain 2"/>
    <property type="match status" value="1"/>
</dbReference>
<dbReference type="RefSeq" id="WP_377502395.1">
    <property type="nucleotide sequence ID" value="NZ_JBHULU010000001.1"/>
</dbReference>
<evidence type="ECO:0000256" key="2">
    <source>
        <dbReference type="ARBA" id="ARBA00005466"/>
    </source>
</evidence>
<proteinExistence type="inferred from homology"/>
<gene>
    <name evidence="7" type="ORF">ACFSRY_00820</name>
</gene>
<name>A0ABW5IFQ4_9BACT</name>
<keyword evidence="4" id="KW-0274">FAD</keyword>
<dbReference type="InterPro" id="IPR036318">
    <property type="entry name" value="FAD-bd_PCMH-like_sf"/>
</dbReference>
<dbReference type="InterPro" id="IPR016167">
    <property type="entry name" value="FAD-bd_PCMH_sub1"/>
</dbReference>
<dbReference type="Gene3D" id="3.30.465.10">
    <property type="match status" value="1"/>
</dbReference>
<dbReference type="PROSITE" id="PS00862">
    <property type="entry name" value="OX2_COVAL_FAD"/>
    <property type="match status" value="1"/>
</dbReference>
<dbReference type="InterPro" id="IPR006094">
    <property type="entry name" value="Oxid_FAD_bind_N"/>
</dbReference>
<dbReference type="InterPro" id="IPR050416">
    <property type="entry name" value="FAD-linked_Oxidoreductase"/>
</dbReference>
<comment type="caution">
    <text evidence="7">The sequence shown here is derived from an EMBL/GenBank/DDBJ whole genome shotgun (WGS) entry which is preliminary data.</text>
</comment>
<evidence type="ECO:0000256" key="3">
    <source>
        <dbReference type="ARBA" id="ARBA00022630"/>
    </source>
</evidence>
<dbReference type="EMBL" id="JBHULU010000001">
    <property type="protein sequence ID" value="MFD2512392.1"/>
    <property type="molecule type" value="Genomic_DNA"/>
</dbReference>
<reference evidence="8" key="1">
    <citation type="journal article" date="2019" name="Int. J. Syst. Evol. Microbiol.">
        <title>The Global Catalogue of Microorganisms (GCM) 10K type strain sequencing project: providing services to taxonomists for standard genome sequencing and annotation.</title>
        <authorList>
            <consortium name="The Broad Institute Genomics Platform"/>
            <consortium name="The Broad Institute Genome Sequencing Center for Infectious Disease"/>
            <person name="Wu L."/>
            <person name="Ma J."/>
        </authorList>
    </citation>
    <scope>NUCLEOTIDE SEQUENCE [LARGE SCALE GENOMIC DNA]</scope>
    <source>
        <strain evidence="8">KCTC 42498</strain>
    </source>
</reference>
<evidence type="ECO:0000256" key="5">
    <source>
        <dbReference type="ARBA" id="ARBA00023002"/>
    </source>
</evidence>
<protein>
    <submittedName>
        <fullName evidence="7">FAD-binding oxidoreductase</fullName>
    </submittedName>
</protein>
<keyword evidence="5" id="KW-0560">Oxidoreductase</keyword>
<dbReference type="InterPro" id="IPR016166">
    <property type="entry name" value="FAD-bd_PCMH"/>
</dbReference>
<feature type="domain" description="FAD-binding PCMH-type" evidence="6">
    <location>
        <begin position="36"/>
        <end position="207"/>
    </location>
</feature>
<evidence type="ECO:0000259" key="6">
    <source>
        <dbReference type="PROSITE" id="PS51387"/>
    </source>
</evidence>
<evidence type="ECO:0000313" key="8">
    <source>
        <dbReference type="Proteomes" id="UP001597544"/>
    </source>
</evidence>
<keyword evidence="3" id="KW-0285">Flavoprotein</keyword>
<comment type="similarity">
    <text evidence="2">Belongs to the oxygen-dependent FAD-linked oxidoreductase family.</text>
</comment>
<dbReference type="Pfam" id="PF01565">
    <property type="entry name" value="FAD_binding_4"/>
    <property type="match status" value="1"/>
</dbReference>
<dbReference type="Proteomes" id="UP001597544">
    <property type="component" value="Unassembled WGS sequence"/>
</dbReference>
<evidence type="ECO:0000256" key="4">
    <source>
        <dbReference type="ARBA" id="ARBA00022827"/>
    </source>
</evidence>
<dbReference type="Gene3D" id="3.40.462.20">
    <property type="match status" value="1"/>
</dbReference>
<dbReference type="PANTHER" id="PTHR42973:SF39">
    <property type="entry name" value="FAD-BINDING PCMH-TYPE DOMAIN-CONTAINING PROTEIN"/>
    <property type="match status" value="1"/>
</dbReference>
<keyword evidence="8" id="KW-1185">Reference proteome</keyword>
<dbReference type="PANTHER" id="PTHR42973">
    <property type="entry name" value="BINDING OXIDOREDUCTASE, PUTATIVE (AFU_ORTHOLOGUE AFUA_1G17690)-RELATED"/>
    <property type="match status" value="1"/>
</dbReference>
<accession>A0ABW5IFQ4</accession>
<dbReference type="InterPro" id="IPR016169">
    <property type="entry name" value="FAD-bd_PCMH_sub2"/>
</dbReference>
<sequence>MTENTAIQEFSTHLRGKLIQLGDPEYDEARKVYNGMIDKRPQFIVRCVDVADVMQAVNFARDQKLLLAVRGGGHSVPGMGTSEGGLVIDLSLMNGIRVDPDEKTVRVEGGCTWGAVDHATHAFGMATTGGVIASTGVGGLTLGGGSGYLTRKHGLSIDNLLEADMVLADGSYVTVNEKSHEDLFWAVRGGGGNFGVVTSFLFKLHPVSIDYAGPMLWSLDQIKPVMQWYREFALAAPEDLYGFFAFLQVPPGAPFPEEYHNQKMGGVLWCYLGDPDKADKVFDPIRNLTPKPAIDLVGPIPHPALQSMFDPLYPPGEQWYIKADFINEIPDEAIDLHIKYARELPTPTSGMHLYPIDGAAHKVKKDATAWSFREANWSQVIIGVDPDPANKEKITDWVRAYHEAIHPYSAGGAYINFLMDEGDERIRATYRENYDRLAEIKQKYDPTNLFRINQNIKPVAMA</sequence>
<dbReference type="SUPFAM" id="SSF56176">
    <property type="entry name" value="FAD-binding/transporter-associated domain-like"/>
    <property type="match status" value="1"/>
</dbReference>